<dbReference type="PROSITE" id="PS51257">
    <property type="entry name" value="PROKAR_LIPOPROTEIN"/>
    <property type="match status" value="1"/>
</dbReference>
<dbReference type="Pfam" id="PF17185">
    <property type="entry name" value="NlpE_C"/>
    <property type="match status" value="1"/>
</dbReference>
<feature type="domain" description="NlpE C-terminal OB" evidence="2">
    <location>
        <begin position="55"/>
        <end position="120"/>
    </location>
</feature>
<comment type="caution">
    <text evidence="3">The sequence shown here is derived from an EMBL/GenBank/DDBJ whole genome shotgun (WGS) entry which is preliminary data.</text>
</comment>
<accession>A0ABU9HE90</accession>
<keyword evidence="4" id="KW-1185">Reference proteome</keyword>
<gene>
    <name evidence="3" type="ORF">V6255_13020</name>
</gene>
<dbReference type="Proteomes" id="UP001366060">
    <property type="component" value="Unassembled WGS sequence"/>
</dbReference>
<evidence type="ECO:0000259" key="2">
    <source>
        <dbReference type="Pfam" id="PF17185"/>
    </source>
</evidence>
<organism evidence="3 4">
    <name type="scientific">Psychromonas arctica</name>
    <dbReference type="NCBI Taxonomy" id="168275"/>
    <lineage>
        <taxon>Bacteria</taxon>
        <taxon>Pseudomonadati</taxon>
        <taxon>Pseudomonadota</taxon>
        <taxon>Gammaproteobacteria</taxon>
        <taxon>Alteromonadales</taxon>
        <taxon>Psychromonadaceae</taxon>
        <taxon>Psychromonas</taxon>
    </lineage>
</organism>
<reference evidence="3 4" key="1">
    <citation type="submission" date="2024-02" db="EMBL/GenBank/DDBJ databases">
        <title>Bacteria isolated from the canopy kelp, Nereocystis luetkeana.</title>
        <authorList>
            <person name="Pfister C.A."/>
            <person name="Younker I.T."/>
            <person name="Light S.H."/>
        </authorList>
    </citation>
    <scope>NUCLEOTIDE SEQUENCE [LARGE SCALE GENOMIC DNA]</scope>
    <source>
        <strain evidence="3 4">TI.2.07</strain>
    </source>
</reference>
<keyword evidence="1" id="KW-0732">Signal</keyword>
<evidence type="ECO:0000256" key="1">
    <source>
        <dbReference type="SAM" id="SignalP"/>
    </source>
</evidence>
<dbReference type="InterPro" id="IPR033450">
    <property type="entry name" value="NlpE_C"/>
</dbReference>
<evidence type="ECO:0000313" key="4">
    <source>
        <dbReference type="Proteomes" id="UP001366060"/>
    </source>
</evidence>
<dbReference type="RefSeq" id="WP_341628548.1">
    <property type="nucleotide sequence ID" value="NZ_JBAKBA010000032.1"/>
</dbReference>
<proteinExistence type="predicted"/>
<evidence type="ECO:0000313" key="3">
    <source>
        <dbReference type="EMBL" id="MEL0660056.1"/>
    </source>
</evidence>
<sequence length="518" mass="58324">MRFSSSFLLITPLILVLSACSSTTSSTSTTQVKETVITPTPEVIHQDFSNILDGNFRGQLSYKNNKPYFQSCDDPQLYQVITETALNDVYNKIDEDNGEPVYIEFAGQIVFPKSKKSKSSVMVELDRINHMASTKTSLQCAKATDTFSFKAKGNAPYWRINIHDNKLFFATKASNQSYTVTNSTVESTKQQVISAIKSDEQRLSLTMQLGSCYVSDNKEYWGYITVVESIHGKFSGCGELGQLTSEQPFTGEYLSQSKQSSDQDINLSLNANHTLEYQQGNQATKTVKTGFWKSNTPNTVVAMFTKQDGKKIQQEIIFKRNGLSLSSNEVNKDNVLAKLDEILTFEKMNAKYSSLKGDEIQIKRQFTAQFINPANSIDLEVQKAVRNYFKIHRTDPKNTRFNSVRFDLNGDGKDEAIVLLDWCSSNGCEMLVFESKDKGLVFSSRVSRIQAPILVAETQHFSWQDLFIAKDNNWLQLDFDGLSYPLKISAAKSIERPTESSGVVLFSEGRPTTWFSIK</sequence>
<dbReference type="InterPro" id="IPR038139">
    <property type="entry name" value="NlpE_C_sf"/>
</dbReference>
<dbReference type="Gene3D" id="2.40.50.540">
    <property type="match status" value="1"/>
</dbReference>
<protein>
    <recommendedName>
        <fullName evidence="2">NlpE C-terminal OB domain-containing protein</fullName>
    </recommendedName>
</protein>
<name>A0ABU9HE90_9GAMM</name>
<dbReference type="EMBL" id="JBAKBA010000032">
    <property type="protein sequence ID" value="MEL0660056.1"/>
    <property type="molecule type" value="Genomic_DNA"/>
</dbReference>
<feature type="chain" id="PRO_5046906859" description="NlpE C-terminal OB domain-containing protein" evidence="1">
    <location>
        <begin position="22"/>
        <end position="518"/>
    </location>
</feature>
<feature type="signal peptide" evidence="1">
    <location>
        <begin position="1"/>
        <end position="21"/>
    </location>
</feature>